<dbReference type="Proteomes" id="UP001279734">
    <property type="component" value="Unassembled WGS sequence"/>
</dbReference>
<proteinExistence type="predicted"/>
<organism evidence="1 2">
    <name type="scientific">Nepenthes gracilis</name>
    <name type="common">Slender pitcher plant</name>
    <dbReference type="NCBI Taxonomy" id="150966"/>
    <lineage>
        <taxon>Eukaryota</taxon>
        <taxon>Viridiplantae</taxon>
        <taxon>Streptophyta</taxon>
        <taxon>Embryophyta</taxon>
        <taxon>Tracheophyta</taxon>
        <taxon>Spermatophyta</taxon>
        <taxon>Magnoliopsida</taxon>
        <taxon>eudicotyledons</taxon>
        <taxon>Gunneridae</taxon>
        <taxon>Pentapetalae</taxon>
        <taxon>Caryophyllales</taxon>
        <taxon>Nepenthaceae</taxon>
        <taxon>Nepenthes</taxon>
    </lineage>
</organism>
<name>A0AAD3P2P2_NEPGR</name>
<accession>A0AAD3P2P2</accession>
<dbReference type="EMBL" id="BSYO01000001">
    <property type="protein sequence ID" value="GMG98363.1"/>
    <property type="molecule type" value="Genomic_DNA"/>
</dbReference>
<keyword evidence="2" id="KW-1185">Reference proteome</keyword>
<dbReference type="PANTHER" id="PTHR36394:SF1">
    <property type="entry name" value="OS01G0277700 PROTEIN"/>
    <property type="match status" value="1"/>
</dbReference>
<dbReference type="PANTHER" id="PTHR36394">
    <property type="entry name" value="OS01G0277700 PROTEIN"/>
    <property type="match status" value="1"/>
</dbReference>
<evidence type="ECO:0000313" key="1">
    <source>
        <dbReference type="EMBL" id="GMG98363.1"/>
    </source>
</evidence>
<evidence type="ECO:0000313" key="2">
    <source>
        <dbReference type="Proteomes" id="UP001279734"/>
    </source>
</evidence>
<reference evidence="1" key="1">
    <citation type="submission" date="2023-05" db="EMBL/GenBank/DDBJ databases">
        <title>Nepenthes gracilis genome sequencing.</title>
        <authorList>
            <person name="Fukushima K."/>
        </authorList>
    </citation>
    <scope>NUCLEOTIDE SEQUENCE</scope>
    <source>
        <strain evidence="1">SING2019-196</strain>
    </source>
</reference>
<protein>
    <submittedName>
        <fullName evidence="1">Uncharacterized protein</fullName>
    </submittedName>
</protein>
<dbReference type="AlphaFoldDB" id="A0AAD3P2P2"/>
<sequence>MSILFRKFAIANGMWNNWYLVREYCGSLLAPPHEGWPWLVTVLGGEGKINRKPHDQSFSSLVREEEMSQNFELADFGNGGNQGIGTINNRWNRHRLTFALLVTLKNGLSRLQLGYHRPRHSSKMSHLQALVLTRRSGSPQPVKLISFSTVTVMTSMVALSSFGARQLKFRWVERYDKLLIGSVRCLVGIPALVFHDHDH</sequence>
<gene>
    <name evidence="1" type="ORF">Nepgr_000203</name>
</gene>
<comment type="caution">
    <text evidence="1">The sequence shown here is derived from an EMBL/GenBank/DDBJ whole genome shotgun (WGS) entry which is preliminary data.</text>
</comment>